<sequence>MIEMIRIEIPQRETIELKHAVFDINGTLAFDGKPWPEVVSRLKRLASFLSIHLLTAATHGQVAALERSLGLPLHVIDTGEEKTRYVEELGPANVIAFGNGVNDAGMLRRAAIGVAVLGPEGVAREALQAADVLVRNPIDGIDLLFYPKRLIATLRP</sequence>
<dbReference type="AlphaFoldDB" id="A0A5J4JX42"/>
<dbReference type="InterPro" id="IPR036412">
    <property type="entry name" value="HAD-like_sf"/>
</dbReference>
<dbReference type="Pfam" id="PF08282">
    <property type="entry name" value="Hydrolase_3"/>
    <property type="match status" value="1"/>
</dbReference>
<evidence type="ECO:0000313" key="2">
    <source>
        <dbReference type="Proteomes" id="UP000334820"/>
    </source>
</evidence>
<protein>
    <recommendedName>
        <fullName evidence="3">Haloacid dehalogenase</fullName>
    </recommendedName>
</protein>
<dbReference type="SUPFAM" id="SSF56784">
    <property type="entry name" value="HAD-like"/>
    <property type="match status" value="1"/>
</dbReference>
<proteinExistence type="predicted"/>
<accession>A0A5J4JX42</accession>
<organism evidence="1 2">
    <name type="scientific">Thermogemmatispora aurantia</name>
    <dbReference type="NCBI Taxonomy" id="2045279"/>
    <lineage>
        <taxon>Bacteria</taxon>
        <taxon>Bacillati</taxon>
        <taxon>Chloroflexota</taxon>
        <taxon>Ktedonobacteria</taxon>
        <taxon>Thermogemmatisporales</taxon>
        <taxon>Thermogemmatisporaceae</taxon>
        <taxon>Thermogemmatispora</taxon>
    </lineage>
</organism>
<keyword evidence="2" id="KW-1185">Reference proteome</keyword>
<evidence type="ECO:0000313" key="1">
    <source>
        <dbReference type="EMBL" id="GER81978.1"/>
    </source>
</evidence>
<comment type="caution">
    <text evidence="1">The sequence shown here is derived from an EMBL/GenBank/DDBJ whole genome shotgun (WGS) entry which is preliminary data.</text>
</comment>
<dbReference type="EMBL" id="BKZV01000001">
    <property type="protein sequence ID" value="GER81978.1"/>
    <property type="molecule type" value="Genomic_DNA"/>
</dbReference>
<dbReference type="InterPro" id="IPR023214">
    <property type="entry name" value="HAD_sf"/>
</dbReference>
<evidence type="ECO:0008006" key="3">
    <source>
        <dbReference type="Google" id="ProtNLM"/>
    </source>
</evidence>
<gene>
    <name evidence="1" type="ORF">KTAU_06160</name>
</gene>
<dbReference type="Gene3D" id="3.40.50.1000">
    <property type="entry name" value="HAD superfamily/HAD-like"/>
    <property type="match status" value="1"/>
</dbReference>
<name>A0A5J4JX42_9CHLR</name>
<reference evidence="1 2" key="1">
    <citation type="journal article" date="2019" name="Int. J. Syst. Evol. Microbiol.">
        <title>Thermogemmatispora aurantia sp. nov. and Thermogemmatispora argillosa sp. nov., within the class Ktedonobacteria, and emended description of the genus Thermogemmatispora.</title>
        <authorList>
            <person name="Zheng Y."/>
            <person name="Wang C.M."/>
            <person name="Sakai Y."/>
            <person name="Abe K."/>
            <person name="Yokota A."/>
            <person name="Yabe S."/>
        </authorList>
    </citation>
    <scope>NUCLEOTIDE SEQUENCE [LARGE SCALE GENOMIC DNA]</scope>
    <source>
        <strain evidence="1 2">A1-2</strain>
    </source>
</reference>
<dbReference type="Proteomes" id="UP000334820">
    <property type="component" value="Unassembled WGS sequence"/>
</dbReference>